<feature type="non-terminal residue" evidence="2">
    <location>
        <position position="1"/>
    </location>
</feature>
<evidence type="ECO:0000313" key="2">
    <source>
        <dbReference type="EMBL" id="EQD62455.1"/>
    </source>
</evidence>
<name>T1C896_9ZZZZ</name>
<dbReference type="EMBL" id="AUZY01004612">
    <property type="protein sequence ID" value="EQD62455.1"/>
    <property type="molecule type" value="Genomic_DNA"/>
</dbReference>
<organism evidence="2">
    <name type="scientific">mine drainage metagenome</name>
    <dbReference type="NCBI Taxonomy" id="410659"/>
    <lineage>
        <taxon>unclassified sequences</taxon>
        <taxon>metagenomes</taxon>
        <taxon>ecological metagenomes</taxon>
    </lineage>
</organism>
<proteinExistence type="predicted"/>
<comment type="caution">
    <text evidence="2">The sequence shown here is derived from an EMBL/GenBank/DDBJ whole genome shotgun (WGS) entry which is preliminary data.</text>
</comment>
<dbReference type="InterPro" id="IPR004291">
    <property type="entry name" value="Transposase_IS66_central"/>
</dbReference>
<evidence type="ECO:0000259" key="1">
    <source>
        <dbReference type="Pfam" id="PF03050"/>
    </source>
</evidence>
<gene>
    <name evidence="2" type="ORF">B1B_07244</name>
</gene>
<accession>T1C896</accession>
<sequence length="127" mass="13791">QLPGGAMLLASSDFATCYQRLGREVDGFVNIYCWAHIRRYFIRAGAANPPLKPWADAWVALIAELFKAHRAWGMAQVGSAEEALALIEVQAVIGRIDVTRAAQGADPDLCVSGGEGCSRPWTDEWDG</sequence>
<dbReference type="AlphaFoldDB" id="T1C896"/>
<protein>
    <submittedName>
        <fullName evidence="2">Transposase IS66</fullName>
    </submittedName>
</protein>
<dbReference type="Pfam" id="PF03050">
    <property type="entry name" value="DDE_Tnp_IS66"/>
    <property type="match status" value="1"/>
</dbReference>
<feature type="domain" description="Transposase IS66 central" evidence="1">
    <location>
        <begin position="13"/>
        <end position="86"/>
    </location>
</feature>
<reference evidence="2" key="1">
    <citation type="submission" date="2013-08" db="EMBL/GenBank/DDBJ databases">
        <authorList>
            <person name="Mendez C."/>
            <person name="Richter M."/>
            <person name="Ferrer M."/>
            <person name="Sanchez J."/>
        </authorList>
    </citation>
    <scope>NUCLEOTIDE SEQUENCE</scope>
</reference>
<feature type="non-terminal residue" evidence="2">
    <location>
        <position position="127"/>
    </location>
</feature>
<reference evidence="2" key="2">
    <citation type="journal article" date="2014" name="ISME J.">
        <title>Microbial stratification in low pH oxic and suboxic macroscopic growths along an acid mine drainage.</title>
        <authorList>
            <person name="Mendez-Garcia C."/>
            <person name="Mesa V."/>
            <person name="Sprenger R.R."/>
            <person name="Richter M."/>
            <person name="Diez M.S."/>
            <person name="Solano J."/>
            <person name="Bargiela R."/>
            <person name="Golyshina O.V."/>
            <person name="Manteca A."/>
            <person name="Ramos J.L."/>
            <person name="Gallego J.R."/>
            <person name="Llorente I."/>
            <person name="Martins Dos Santos V.A."/>
            <person name="Jensen O.N."/>
            <person name="Pelaez A.I."/>
            <person name="Sanchez J."/>
            <person name="Ferrer M."/>
        </authorList>
    </citation>
    <scope>NUCLEOTIDE SEQUENCE</scope>
</reference>